<accession>A0ACC3NPD2</accession>
<keyword evidence="2" id="KW-1185">Reference proteome</keyword>
<protein>
    <submittedName>
        <fullName evidence="1">Uncharacterized protein</fullName>
    </submittedName>
</protein>
<proteinExistence type="predicted"/>
<name>A0ACC3NPD2_9PEZI</name>
<evidence type="ECO:0000313" key="2">
    <source>
        <dbReference type="Proteomes" id="UP001281147"/>
    </source>
</evidence>
<organism evidence="1 2">
    <name type="scientific">Vermiconidia calcicola</name>
    <dbReference type="NCBI Taxonomy" id="1690605"/>
    <lineage>
        <taxon>Eukaryota</taxon>
        <taxon>Fungi</taxon>
        <taxon>Dikarya</taxon>
        <taxon>Ascomycota</taxon>
        <taxon>Pezizomycotina</taxon>
        <taxon>Dothideomycetes</taxon>
        <taxon>Dothideomycetidae</taxon>
        <taxon>Mycosphaerellales</taxon>
        <taxon>Extremaceae</taxon>
        <taxon>Vermiconidia</taxon>
    </lineage>
</organism>
<comment type="caution">
    <text evidence="1">The sequence shown here is derived from an EMBL/GenBank/DDBJ whole genome shotgun (WGS) entry which is preliminary data.</text>
</comment>
<dbReference type="EMBL" id="JAUTXU010000021">
    <property type="protein sequence ID" value="KAK3720672.1"/>
    <property type="molecule type" value="Genomic_DNA"/>
</dbReference>
<evidence type="ECO:0000313" key="1">
    <source>
        <dbReference type="EMBL" id="KAK3720672.1"/>
    </source>
</evidence>
<sequence length="310" mass="35102">MADNTSPSRSATGRCMFWKLPPEVRVMIFDLAYGEAREVKVLLRSNWKTAEKARRIESGGNLAPRSFPMSVFSPMLVDKEYLEEAAQAYMKEKTFAFLSPAFIGEAVNNGWPTEGRLTRLMSSVKVRFLSWEAHKVLRQLPKLRALELGLQQSDFEGKDDKCPELDEYTDLDFLKMDCIADLLKVRGFRTITVKSGVLFPRKTQEQAARWSRLLWQVERFLSDLMTRPLGVDRRVTKEHGRNGRSSSKRNASAESKDATSKTTKSHGDDPLTAADIPNSEAAFARLVSTRPKALFEWMRDAAQCLESGRG</sequence>
<dbReference type="Proteomes" id="UP001281147">
    <property type="component" value="Unassembled WGS sequence"/>
</dbReference>
<reference evidence="1" key="1">
    <citation type="submission" date="2023-07" db="EMBL/GenBank/DDBJ databases">
        <title>Black Yeasts Isolated from many extreme environments.</title>
        <authorList>
            <person name="Coleine C."/>
            <person name="Stajich J.E."/>
            <person name="Selbmann L."/>
        </authorList>
    </citation>
    <scope>NUCLEOTIDE SEQUENCE</scope>
    <source>
        <strain evidence="1">CCFEE 5714</strain>
    </source>
</reference>
<gene>
    <name evidence="1" type="ORF">LTR37_003722</name>
</gene>